<dbReference type="GO" id="GO:0017148">
    <property type="term" value="P:negative regulation of translation"/>
    <property type="evidence" value="ECO:0007669"/>
    <property type="project" value="UniProtKB-UniRule"/>
</dbReference>
<dbReference type="HAMAP" id="MF_01477">
    <property type="entry name" value="Iojap_RsfS"/>
    <property type="match status" value="1"/>
</dbReference>
<protein>
    <recommendedName>
        <fullName evidence="2">Ribosomal silencing factor RsfS</fullName>
    </recommendedName>
</protein>
<dbReference type="PANTHER" id="PTHR21043">
    <property type="entry name" value="IOJAP SUPERFAMILY ORTHOLOG"/>
    <property type="match status" value="1"/>
</dbReference>
<comment type="similarity">
    <text evidence="1 2">Belongs to the Iojap/RsfS family.</text>
</comment>
<dbReference type="Pfam" id="PF02410">
    <property type="entry name" value="RsfS"/>
    <property type="match status" value="1"/>
</dbReference>
<dbReference type="EMBL" id="FUZT01000004">
    <property type="protein sequence ID" value="SKC64704.1"/>
    <property type="molecule type" value="Genomic_DNA"/>
</dbReference>
<comment type="subcellular location">
    <subcellularLocation>
        <location evidence="2">Cytoplasm</location>
    </subcellularLocation>
</comment>
<organism evidence="3 4">
    <name type="scientific">Maledivibacter halophilus</name>
    <dbReference type="NCBI Taxonomy" id="36842"/>
    <lineage>
        <taxon>Bacteria</taxon>
        <taxon>Bacillati</taxon>
        <taxon>Bacillota</taxon>
        <taxon>Clostridia</taxon>
        <taxon>Peptostreptococcales</taxon>
        <taxon>Caminicellaceae</taxon>
        <taxon>Maledivibacter</taxon>
    </lineage>
</organism>
<dbReference type="PANTHER" id="PTHR21043:SF0">
    <property type="entry name" value="MITOCHONDRIAL ASSEMBLY OF RIBOSOMAL LARGE SUBUNIT PROTEIN 1"/>
    <property type="match status" value="1"/>
</dbReference>
<dbReference type="GO" id="GO:0043023">
    <property type="term" value="F:ribosomal large subunit binding"/>
    <property type="evidence" value="ECO:0007669"/>
    <property type="project" value="TreeGrafter"/>
</dbReference>
<keyword evidence="2" id="KW-0963">Cytoplasm</keyword>
<dbReference type="NCBIfam" id="TIGR00090">
    <property type="entry name" value="rsfS_iojap_ybeB"/>
    <property type="match status" value="1"/>
</dbReference>
<dbReference type="STRING" id="36842.SAMN02194393_01952"/>
<evidence type="ECO:0000256" key="1">
    <source>
        <dbReference type="ARBA" id="ARBA00010574"/>
    </source>
</evidence>
<keyword evidence="4" id="KW-1185">Reference proteome</keyword>
<dbReference type="InterPro" id="IPR043519">
    <property type="entry name" value="NT_sf"/>
</dbReference>
<dbReference type="RefSeq" id="WP_079491208.1">
    <property type="nucleotide sequence ID" value="NZ_FUZT01000004.1"/>
</dbReference>
<reference evidence="3 4" key="1">
    <citation type="submission" date="2017-02" db="EMBL/GenBank/DDBJ databases">
        <authorList>
            <person name="Peterson S.W."/>
        </authorList>
    </citation>
    <scope>NUCLEOTIDE SEQUENCE [LARGE SCALE GENOMIC DNA]</scope>
    <source>
        <strain evidence="3 4">M1</strain>
    </source>
</reference>
<dbReference type="GO" id="GO:0005737">
    <property type="term" value="C:cytoplasm"/>
    <property type="evidence" value="ECO:0007669"/>
    <property type="project" value="UniProtKB-SubCell"/>
</dbReference>
<accession>A0A1T5KLT3</accession>
<gene>
    <name evidence="2" type="primary">rsfS</name>
    <name evidence="3" type="ORF">SAMN02194393_01952</name>
</gene>
<dbReference type="SUPFAM" id="SSF81301">
    <property type="entry name" value="Nucleotidyltransferase"/>
    <property type="match status" value="1"/>
</dbReference>
<evidence type="ECO:0000313" key="3">
    <source>
        <dbReference type="EMBL" id="SKC64704.1"/>
    </source>
</evidence>
<dbReference type="Gene3D" id="3.30.460.10">
    <property type="entry name" value="Beta Polymerase, domain 2"/>
    <property type="match status" value="1"/>
</dbReference>
<evidence type="ECO:0000313" key="4">
    <source>
        <dbReference type="Proteomes" id="UP000190285"/>
    </source>
</evidence>
<sequence length="120" mass="13774">MVEMGSDLALKVCRIIDNKKGNDIVLLDVRKLATFAEYFVIATGNSTKHTAALADEIEKTLSKDGIFINHKEGHDEGNWILLDYLDIIIHIFTKDERSFYDIERIWKGAKYVELDIDIDE</sequence>
<dbReference type="GO" id="GO:0042256">
    <property type="term" value="P:cytosolic ribosome assembly"/>
    <property type="evidence" value="ECO:0007669"/>
    <property type="project" value="UniProtKB-UniRule"/>
</dbReference>
<evidence type="ECO:0000256" key="2">
    <source>
        <dbReference type="HAMAP-Rule" id="MF_01477"/>
    </source>
</evidence>
<keyword evidence="2" id="KW-0678">Repressor</keyword>
<comment type="function">
    <text evidence="2">Functions as a ribosomal silencing factor. Interacts with ribosomal protein uL14 (rplN), blocking formation of intersubunit bridge B8. Prevents association of the 30S and 50S ribosomal subunits and the formation of functional ribosomes, thus repressing translation.</text>
</comment>
<dbReference type="Proteomes" id="UP000190285">
    <property type="component" value="Unassembled WGS sequence"/>
</dbReference>
<proteinExistence type="inferred from homology"/>
<keyword evidence="2" id="KW-0810">Translation regulation</keyword>
<name>A0A1T5KLT3_9FIRM</name>
<dbReference type="AlphaFoldDB" id="A0A1T5KLT3"/>
<dbReference type="GO" id="GO:0090071">
    <property type="term" value="P:negative regulation of ribosome biogenesis"/>
    <property type="evidence" value="ECO:0007669"/>
    <property type="project" value="UniProtKB-UniRule"/>
</dbReference>
<comment type="subunit">
    <text evidence="2">Interacts with ribosomal protein uL14 (rplN).</text>
</comment>
<dbReference type="InterPro" id="IPR004394">
    <property type="entry name" value="Iojap/RsfS/C7orf30"/>
</dbReference>